<sequence length="299" mass="33968">MVTSNDLADGRGSWNSSSVIGGITTNDSDVTNWLAGLTPVTVNRCVEGFAQDEQNGKVDQFPPIIATFTSKNDIPSPFIPPNGKYKQGDLLLFSLNPDEIVQRLRKKVYQKVNIVMQELISDLESLGATKSQIMNRLYQTSWFSALFDYDSIGKLLNVFQIYANRSNALVMPVAYKTLFDSLQASEMKPIEEITSANIDLNSFLSELVTKRDLLVKRLYSHRLEIQELQDRVSQSKMKLEQKARMILIKCDELEAMHGRDDLHLNNILDKYKHPDCSLPLSDQFDKLESLIKSLNDYNH</sequence>
<name>A0A1N6LY03_BABMR</name>
<evidence type="ECO:0000256" key="1">
    <source>
        <dbReference type="SAM" id="Coils"/>
    </source>
</evidence>
<dbReference type="EMBL" id="LN871599">
    <property type="protein sequence ID" value="SIO73742.1"/>
    <property type="molecule type" value="Genomic_DNA"/>
</dbReference>
<protein>
    <submittedName>
        <fullName evidence="2">Uncharacterized protein</fullName>
    </submittedName>
</protein>
<dbReference type="GeneID" id="24426136"/>
<dbReference type="KEGG" id="bmic:BmR1_04g07460"/>
<dbReference type="VEuPathDB" id="PiroplasmaDB:BmR1_04g07460"/>
<reference evidence="2 3" key="1">
    <citation type="journal article" date="2012" name="Nucleic Acids Res.">
        <title>Sequencing of the smallest Apicomplexan genome from the human pathogen Babesia microti.</title>
        <authorList>
            <person name="Cornillot E."/>
            <person name="Hadj-Kaddour K."/>
            <person name="Dassouli A."/>
            <person name="Noel B."/>
            <person name="Ranwez V."/>
            <person name="Vacherie B."/>
            <person name="Augagneur Y."/>
            <person name="Bres V."/>
            <person name="Duclos A."/>
            <person name="Randazzo S."/>
            <person name="Carcy B."/>
            <person name="Debierre-Grockiego F."/>
            <person name="Delbecq S."/>
            <person name="Moubri-Menage K."/>
            <person name="Shams-Eldin H."/>
            <person name="Usmani-Brown S."/>
            <person name="Bringaud F."/>
            <person name="Wincker P."/>
            <person name="Vivares C.P."/>
            <person name="Schwarz R.T."/>
            <person name="Schetters T.P."/>
            <person name="Krause P.J."/>
            <person name="Gorenflot A."/>
            <person name="Berry V."/>
            <person name="Barbe V."/>
            <person name="Ben Mamoun C."/>
        </authorList>
    </citation>
    <scope>NUCLEOTIDE SEQUENCE [LARGE SCALE GENOMIC DNA]</scope>
    <source>
        <strain evidence="2 3">RI</strain>
    </source>
</reference>
<evidence type="ECO:0000313" key="3">
    <source>
        <dbReference type="Proteomes" id="UP000002899"/>
    </source>
</evidence>
<keyword evidence="3" id="KW-1185">Reference proteome</keyword>
<accession>A0A1N6LY03</accession>
<dbReference type="AlphaFoldDB" id="A0A1N6LY03"/>
<proteinExistence type="predicted"/>
<reference evidence="2 3" key="3">
    <citation type="journal article" date="2016" name="Sci. Rep.">
        <title>Genome-wide diversity and gene expression profiling of Babesia microti isolates identify polymorphic genes that mediate host-pathogen interactions.</title>
        <authorList>
            <person name="Silva J.C."/>
            <person name="Cornillot E."/>
            <person name="McCracken C."/>
            <person name="Usmani-Brown S."/>
            <person name="Dwivedi A."/>
            <person name="Ifeonu O.O."/>
            <person name="Crabtree J."/>
            <person name="Gotia H.T."/>
            <person name="Virji A.Z."/>
            <person name="Reynes C."/>
            <person name="Colinge J."/>
            <person name="Kumar V."/>
            <person name="Lawres L."/>
            <person name="Pazzi J.E."/>
            <person name="Pablo J.V."/>
            <person name="Hung C."/>
            <person name="Brancato J."/>
            <person name="Kumari P."/>
            <person name="Orvis J."/>
            <person name="Tretina K."/>
            <person name="Chibucos M."/>
            <person name="Ott S."/>
            <person name="Sadzewicz L."/>
            <person name="Sengamalay N."/>
            <person name="Shetty A.C."/>
            <person name="Su Q."/>
            <person name="Tallon L."/>
            <person name="Fraser C.M."/>
            <person name="Frutos R."/>
            <person name="Molina D.M."/>
            <person name="Krause P.J."/>
            <person name="Ben Mamoun C."/>
        </authorList>
    </citation>
    <scope>NUCLEOTIDE SEQUENCE [LARGE SCALE GENOMIC DNA]</scope>
    <source>
        <strain evidence="2 3">RI</strain>
    </source>
</reference>
<dbReference type="OrthoDB" id="365768at2759"/>
<gene>
    <name evidence="2" type="ORF">BmR1_04g07460</name>
</gene>
<dbReference type="Proteomes" id="UP000002899">
    <property type="component" value="Chromosome IV"/>
</dbReference>
<feature type="coiled-coil region" evidence="1">
    <location>
        <begin position="225"/>
        <end position="256"/>
    </location>
</feature>
<reference evidence="2 3" key="2">
    <citation type="journal article" date="2013" name="PLoS ONE">
        <title>Whole genome mapping and re-organization of the nuclear and mitochondrial genomes of Babesia microti isolates.</title>
        <authorList>
            <person name="Cornillot E."/>
            <person name="Dassouli A."/>
            <person name="Garg A."/>
            <person name="Pachikara N."/>
            <person name="Randazzo S."/>
            <person name="Depoix D."/>
            <person name="Carcy B."/>
            <person name="Delbecq S."/>
            <person name="Frutos R."/>
            <person name="Silva J.C."/>
            <person name="Sutton R."/>
            <person name="Krause P.J."/>
            <person name="Mamoun C.B."/>
        </authorList>
    </citation>
    <scope>NUCLEOTIDE SEQUENCE [LARGE SCALE GENOMIC DNA]</scope>
    <source>
        <strain evidence="2 3">RI</strain>
    </source>
</reference>
<keyword evidence="1" id="KW-0175">Coiled coil</keyword>
<evidence type="ECO:0000313" key="2">
    <source>
        <dbReference type="EMBL" id="SIO73742.1"/>
    </source>
</evidence>
<dbReference type="RefSeq" id="XP_021337805.1">
    <property type="nucleotide sequence ID" value="XM_021482598.1"/>
</dbReference>
<organism evidence="2 3">
    <name type="scientific">Babesia microti (strain RI)</name>
    <dbReference type="NCBI Taxonomy" id="1133968"/>
    <lineage>
        <taxon>Eukaryota</taxon>
        <taxon>Sar</taxon>
        <taxon>Alveolata</taxon>
        <taxon>Apicomplexa</taxon>
        <taxon>Aconoidasida</taxon>
        <taxon>Piroplasmida</taxon>
        <taxon>Babesiidae</taxon>
        <taxon>Babesia</taxon>
    </lineage>
</organism>